<keyword evidence="1" id="KW-0472">Membrane</keyword>
<organism evidence="2 3">
    <name type="scientific">Cercocebus atys</name>
    <name type="common">Sooty mangabey</name>
    <name type="synonym">Cercocebus torquatus atys</name>
    <dbReference type="NCBI Taxonomy" id="9531"/>
    <lineage>
        <taxon>Eukaryota</taxon>
        <taxon>Metazoa</taxon>
        <taxon>Chordata</taxon>
        <taxon>Craniata</taxon>
        <taxon>Vertebrata</taxon>
        <taxon>Euteleostomi</taxon>
        <taxon>Mammalia</taxon>
        <taxon>Eutheria</taxon>
        <taxon>Euarchontoglires</taxon>
        <taxon>Primates</taxon>
        <taxon>Haplorrhini</taxon>
        <taxon>Catarrhini</taxon>
        <taxon>Cercopithecidae</taxon>
        <taxon>Cercopithecinae</taxon>
        <taxon>Cercocebus</taxon>
    </lineage>
</organism>
<feature type="transmembrane region" description="Helical" evidence="1">
    <location>
        <begin position="27"/>
        <end position="53"/>
    </location>
</feature>
<sequence>MIKEFTFTSQSQVLTHTCLTVAERFELLIQCYLVLVAATLSPAPCLSTFFSLFRVVQ</sequence>
<keyword evidence="3" id="KW-1185">Reference proteome</keyword>
<accession>A0A2K5L2X6</accession>
<evidence type="ECO:0000313" key="3">
    <source>
        <dbReference type="Proteomes" id="UP000233060"/>
    </source>
</evidence>
<dbReference type="Ensembl" id="ENSCATT00000025292.1">
    <property type="protein sequence ID" value="ENSCATP00000007293.1"/>
    <property type="gene ID" value="ENSCATG00000021876.1"/>
</dbReference>
<evidence type="ECO:0000256" key="1">
    <source>
        <dbReference type="SAM" id="Phobius"/>
    </source>
</evidence>
<dbReference type="OMA" id="TPCLPTF"/>
<evidence type="ECO:0000313" key="2">
    <source>
        <dbReference type="Ensembl" id="ENSCATP00000007293.1"/>
    </source>
</evidence>
<proteinExistence type="predicted"/>
<keyword evidence="1" id="KW-0812">Transmembrane</keyword>
<keyword evidence="1" id="KW-1133">Transmembrane helix</keyword>
<reference evidence="2" key="1">
    <citation type="submission" date="2025-08" db="UniProtKB">
        <authorList>
            <consortium name="Ensembl"/>
        </authorList>
    </citation>
    <scope>IDENTIFICATION</scope>
</reference>
<protein>
    <submittedName>
        <fullName evidence="2">Uncharacterized protein</fullName>
    </submittedName>
</protein>
<dbReference type="Bgee" id="ENSCATG00000021876">
    <property type="expression patterns" value="Expressed in spleen and 12 other cell types or tissues"/>
</dbReference>
<reference evidence="2" key="2">
    <citation type="submission" date="2025-09" db="UniProtKB">
        <authorList>
            <consortium name="Ensembl"/>
        </authorList>
    </citation>
    <scope>IDENTIFICATION</scope>
</reference>
<dbReference type="Proteomes" id="UP000233060">
    <property type="component" value="Unassembled WGS sequence"/>
</dbReference>
<dbReference type="AlphaFoldDB" id="A0A2K5L2X6"/>
<dbReference type="GeneTree" id="ENSGT00910000147663"/>
<name>A0A2K5L2X6_CERAT</name>